<dbReference type="AlphaFoldDB" id="A0A310SDF7"/>
<dbReference type="PANTHER" id="PTHR21389:SF0">
    <property type="entry name" value="ETOPOSIDE-INDUCED PROTEIN 2.4 HOMOLOG"/>
    <property type="match status" value="1"/>
</dbReference>
<keyword evidence="4 6" id="KW-1133">Transmembrane helix</keyword>
<dbReference type="PANTHER" id="PTHR21389">
    <property type="entry name" value="P53 INDUCED PROTEIN"/>
    <property type="match status" value="1"/>
</dbReference>
<evidence type="ECO:0000256" key="6">
    <source>
        <dbReference type="SAM" id="Phobius"/>
    </source>
</evidence>
<dbReference type="Proteomes" id="UP000250275">
    <property type="component" value="Unassembled WGS sequence"/>
</dbReference>
<keyword evidence="7" id="KW-0732">Signal</keyword>
<dbReference type="GO" id="GO:0016236">
    <property type="term" value="P:macroautophagy"/>
    <property type="evidence" value="ECO:0007669"/>
    <property type="project" value="TreeGrafter"/>
</dbReference>
<dbReference type="Pfam" id="PF07264">
    <property type="entry name" value="EI24"/>
    <property type="match status" value="1"/>
</dbReference>
<evidence type="ECO:0000256" key="7">
    <source>
        <dbReference type="SAM" id="SignalP"/>
    </source>
</evidence>
<dbReference type="OrthoDB" id="266518at2759"/>
<name>A0A310SDF7_9HYME</name>
<dbReference type="GO" id="GO:0016020">
    <property type="term" value="C:membrane"/>
    <property type="evidence" value="ECO:0007669"/>
    <property type="project" value="UniProtKB-SubCell"/>
</dbReference>
<feature type="transmembrane region" description="Helical" evidence="6">
    <location>
        <begin position="315"/>
        <end position="334"/>
    </location>
</feature>
<feature type="transmembrane region" description="Helical" evidence="6">
    <location>
        <begin position="196"/>
        <end position="217"/>
    </location>
</feature>
<keyword evidence="3 6" id="KW-0812">Transmembrane</keyword>
<reference evidence="8 9" key="1">
    <citation type="submission" date="2015-07" db="EMBL/GenBank/DDBJ databases">
        <title>The genome of Eufriesea mexicana.</title>
        <authorList>
            <person name="Pan H."/>
            <person name="Kapheim K."/>
        </authorList>
    </citation>
    <scope>NUCLEOTIDE SEQUENCE [LARGE SCALE GENOMIC DNA]</scope>
    <source>
        <strain evidence="8">0111107269</strain>
        <tissue evidence="8">Whole body</tissue>
    </source>
</reference>
<evidence type="ECO:0000256" key="3">
    <source>
        <dbReference type="ARBA" id="ARBA00022692"/>
    </source>
</evidence>
<feature type="chain" id="PRO_5016318628" evidence="7">
    <location>
        <begin position="25"/>
        <end position="430"/>
    </location>
</feature>
<feature type="transmembrane region" description="Helical" evidence="6">
    <location>
        <begin position="238"/>
        <end position="259"/>
    </location>
</feature>
<dbReference type="GO" id="GO:0005783">
    <property type="term" value="C:endoplasmic reticulum"/>
    <property type="evidence" value="ECO:0007669"/>
    <property type="project" value="TreeGrafter"/>
</dbReference>
<dbReference type="EMBL" id="KQ769058">
    <property type="protein sequence ID" value="OAD53006.1"/>
    <property type="molecule type" value="Genomic_DNA"/>
</dbReference>
<evidence type="ECO:0000256" key="2">
    <source>
        <dbReference type="ARBA" id="ARBA00010970"/>
    </source>
</evidence>
<evidence type="ECO:0000256" key="4">
    <source>
        <dbReference type="ARBA" id="ARBA00022989"/>
    </source>
</evidence>
<feature type="transmembrane region" description="Helical" evidence="6">
    <location>
        <begin position="279"/>
        <end position="303"/>
    </location>
</feature>
<keyword evidence="9" id="KW-1185">Reference proteome</keyword>
<comment type="similarity">
    <text evidence="2">Belongs to the EI24 family.</text>
</comment>
<evidence type="ECO:0000256" key="5">
    <source>
        <dbReference type="ARBA" id="ARBA00023136"/>
    </source>
</evidence>
<organism evidence="8 9">
    <name type="scientific">Eufriesea mexicana</name>
    <dbReference type="NCBI Taxonomy" id="516756"/>
    <lineage>
        <taxon>Eukaryota</taxon>
        <taxon>Metazoa</taxon>
        <taxon>Ecdysozoa</taxon>
        <taxon>Arthropoda</taxon>
        <taxon>Hexapoda</taxon>
        <taxon>Insecta</taxon>
        <taxon>Pterygota</taxon>
        <taxon>Neoptera</taxon>
        <taxon>Endopterygota</taxon>
        <taxon>Hymenoptera</taxon>
        <taxon>Apocrita</taxon>
        <taxon>Aculeata</taxon>
        <taxon>Apoidea</taxon>
        <taxon>Anthophila</taxon>
        <taxon>Apidae</taxon>
        <taxon>Eufriesea</taxon>
    </lineage>
</organism>
<protein>
    <submittedName>
        <fullName evidence="8">Etoposide-induced protein 2.4 like protein</fullName>
    </submittedName>
</protein>
<dbReference type="InterPro" id="IPR059112">
    <property type="entry name" value="CysZ/EI24"/>
</dbReference>
<sequence>MQSSTGKLLLVFVLCIVSILHVKAEKEISIVFFNVDVSNSDILNSWDGDLADNLISSTINVKENCPGQIEADIRIYQGDNLVNTMNKKYDKPMNEFENLDICGSVEAPEPDDDSCSIAEGIIRAMYRGFVDSLRGAIVLFYMDKHINEKISRPPSSKLEIHGKDAAIIPHASKHFNHLRESKVLKRTIQCCALNGGVFWASILIFECGLLPFLKYLLSIIFGHSPGMGMTVWSWMKPFLSLTFGTVWVLPLFVLSRIVNSLWFQDIADSAYRYRQGRPLLLSSVSKLIADTLFSILVQALFLGQGMLVSRIPLPLVGDILALIHMCLLYALYAFEYKWFNMGWELHRRLSFIESNWPYFVGFGLPLAVLTQLPSSYVISGCVFSILFPLFIVSGNEAIPVTGVCDCPLKLFSPVIAIANTLFNKTIGPKR</sequence>
<evidence type="ECO:0000313" key="9">
    <source>
        <dbReference type="Proteomes" id="UP000250275"/>
    </source>
</evidence>
<accession>A0A310SDF7</accession>
<proteinExistence type="inferred from homology"/>
<evidence type="ECO:0000256" key="1">
    <source>
        <dbReference type="ARBA" id="ARBA00004141"/>
    </source>
</evidence>
<feature type="signal peptide" evidence="7">
    <location>
        <begin position="1"/>
        <end position="24"/>
    </location>
</feature>
<keyword evidence="5 6" id="KW-0472">Membrane</keyword>
<evidence type="ECO:0000313" key="8">
    <source>
        <dbReference type="EMBL" id="OAD53006.1"/>
    </source>
</evidence>
<comment type="subcellular location">
    <subcellularLocation>
        <location evidence="1">Membrane</location>
        <topology evidence="1">Multi-pass membrane protein</topology>
    </subcellularLocation>
</comment>
<gene>
    <name evidence="8" type="ORF">WN48_11004</name>
</gene>